<dbReference type="Proteomes" id="UP000009026">
    <property type="component" value="Chromosome"/>
</dbReference>
<name>A0A0H4WK63_9BACT</name>
<dbReference type="SUPFAM" id="SSF49478">
    <property type="entry name" value="Cna protein B-type domain"/>
    <property type="match status" value="1"/>
</dbReference>
<feature type="domain" description="Peptidoglycan binding-like" evidence="1">
    <location>
        <begin position="267"/>
        <end position="313"/>
    </location>
</feature>
<dbReference type="Gene3D" id="1.10.101.10">
    <property type="entry name" value="PGBD-like superfamily/PGBD"/>
    <property type="match status" value="1"/>
</dbReference>
<proteinExistence type="predicted"/>
<evidence type="ECO:0000313" key="3">
    <source>
        <dbReference type="Proteomes" id="UP000009026"/>
    </source>
</evidence>
<dbReference type="InterPro" id="IPR036365">
    <property type="entry name" value="PGBD-like_sf"/>
</dbReference>
<sequence length="322" mass="34902">MTGGFASDPAIQPCSRERSFIEVVVVGDDQAPLPDMVLELREPGSHRVVRARTDKHGRFRFRGLKPGAHDVRLPGVDPSLWRPLGWMALKPEGEAASEPPWAEPPPDEAITWTCRGHETLGIVAARLGLRPSRLVEQQQGAAPAQDVPLAQGAVLQAEPPPVRWESVATGRRQVLHRIGLPVSLVLRMRDDLHAPRGRRPYLLKISLETGAALPHRRGTTDEEGRVVELLPPSASSGELLLDLGSGAPVKMKLRFAALPIPAEDAGLQPRLENLGYPCGGERGAPGPHTRAALQWFQYASGLPVTGEADADTRLLLFALHQS</sequence>
<dbReference type="KEGG" id="mym:A176_000026"/>
<dbReference type="InterPro" id="IPR036366">
    <property type="entry name" value="PGBDSf"/>
</dbReference>
<dbReference type="AlphaFoldDB" id="A0A0H4WK63"/>
<dbReference type="InterPro" id="IPR002477">
    <property type="entry name" value="Peptidoglycan-bd-like"/>
</dbReference>
<keyword evidence="3" id="KW-1185">Reference proteome</keyword>
<dbReference type="Pfam" id="PF01471">
    <property type="entry name" value="PG_binding_1"/>
    <property type="match status" value="1"/>
</dbReference>
<accession>A0A0H4WK63</accession>
<dbReference type="eggNOG" id="COG3409">
    <property type="taxonomic scope" value="Bacteria"/>
</dbReference>
<evidence type="ECO:0000313" key="2">
    <source>
        <dbReference type="EMBL" id="AKQ63114.1"/>
    </source>
</evidence>
<dbReference type="RefSeq" id="WP_002638044.1">
    <property type="nucleotide sequence ID" value="NZ_CP012109.1"/>
</dbReference>
<evidence type="ECO:0000259" key="1">
    <source>
        <dbReference type="Pfam" id="PF01471"/>
    </source>
</evidence>
<dbReference type="EMBL" id="CP012109">
    <property type="protein sequence ID" value="AKQ63114.1"/>
    <property type="molecule type" value="Genomic_DNA"/>
</dbReference>
<organism evidence="2 3">
    <name type="scientific">Pseudomyxococcus hansupus</name>
    <dbReference type="NCBI Taxonomy" id="1297742"/>
    <lineage>
        <taxon>Bacteria</taxon>
        <taxon>Pseudomonadati</taxon>
        <taxon>Myxococcota</taxon>
        <taxon>Myxococcia</taxon>
        <taxon>Myxococcales</taxon>
        <taxon>Cystobacterineae</taxon>
        <taxon>Myxococcaceae</taxon>
        <taxon>Pseudomyxococcus</taxon>
    </lineage>
</organism>
<dbReference type="SUPFAM" id="SSF47090">
    <property type="entry name" value="PGBD-like"/>
    <property type="match status" value="1"/>
</dbReference>
<protein>
    <submittedName>
        <fullName evidence="2">Peptidoglycan binding domain protein</fullName>
    </submittedName>
</protein>
<gene>
    <name evidence="2" type="ORF">A176_000026</name>
</gene>
<dbReference type="PATRIC" id="fig|1297742.4.peg.26"/>
<reference evidence="2 3" key="1">
    <citation type="journal article" date="2016" name="PLoS ONE">
        <title>Complete Genome Sequence and Comparative Genomics of a Novel Myxobacterium Myxococcus hansupus.</title>
        <authorList>
            <person name="Sharma G."/>
            <person name="Narwani T."/>
            <person name="Subramanian S."/>
        </authorList>
    </citation>
    <scope>NUCLEOTIDE SEQUENCE [LARGE SCALE GENOMIC DNA]</scope>
    <source>
        <strain evidence="3">mixupus</strain>
    </source>
</reference>
<dbReference type="STRING" id="1297742.A176_000026"/>